<keyword evidence="5" id="KW-0406">Ion transport</keyword>
<dbReference type="InterPro" id="IPR027417">
    <property type="entry name" value="P-loop_NTPase"/>
</dbReference>
<dbReference type="Pfam" id="PF02702">
    <property type="entry name" value="KdpD"/>
    <property type="match status" value="1"/>
</dbReference>
<dbReference type="InterPro" id="IPR052023">
    <property type="entry name" value="Histidine_kinase_KdpD"/>
</dbReference>
<evidence type="ECO:0000256" key="2">
    <source>
        <dbReference type="ARBA" id="ARBA00022777"/>
    </source>
</evidence>
<dbReference type="GO" id="GO:0000155">
    <property type="term" value="F:phosphorelay sensor kinase activity"/>
    <property type="evidence" value="ECO:0007669"/>
    <property type="project" value="InterPro"/>
</dbReference>
<sequence>MKNSPDYFLQLIQKSKKGRLKVYIGMIAGVGKSYRMLQEAHDLLKAGVDIRIGFIETHGREETEALIEGIPLIPLREVFYKGKVLREMDLEAILRLKPSIVIVDELAHTNIPGSLHAKRWEDVEVLIDAGIHVITAFNVQHLESLNDKVKQLSGIEVTERIPDTFLRKADEVVSIDLPADDLIKRLKEGKIYKEEKIQQALSNFFQAKKILQLRELALLQVAKNLESKINFIQQQQSSIIERFMACVSTEEVLAKKVIRKTARLANNYHAEWFVVYVKTPKESTEKINVRTETKLLQNLKLASTLGANVYIYESNSKGANPIQEIHYQTIHQGTRVISSEHKTIADVLFEAAKNHQATNIVIGKPKQSIWRNISGQNHFHNLVQLISPTDIDLIVVT</sequence>
<dbReference type="PANTHER" id="PTHR45569">
    <property type="entry name" value="SENSOR PROTEIN KDPD"/>
    <property type="match status" value="1"/>
</dbReference>
<dbReference type="RefSeq" id="WP_010853430.1">
    <property type="nucleotide sequence ID" value="NZ_AQHR01000041.1"/>
</dbReference>
<reference evidence="5 6" key="1">
    <citation type="submission" date="2013-02" db="EMBL/GenBank/DDBJ databases">
        <title>A novel strain isolated from Lonar lake, Maharashtra, India.</title>
        <authorList>
            <person name="Singh A."/>
        </authorList>
    </citation>
    <scope>NUCLEOTIDE SEQUENCE [LARGE SCALE GENOMIC DNA]</scope>
    <source>
        <strain evidence="5 6">AK24</strain>
    </source>
</reference>
<dbReference type="Gene3D" id="3.40.50.620">
    <property type="entry name" value="HUPs"/>
    <property type="match status" value="1"/>
</dbReference>
<comment type="caution">
    <text evidence="5">The sequence shown here is derived from an EMBL/GenBank/DDBJ whole genome shotgun (WGS) entry which is preliminary data.</text>
</comment>
<protein>
    <submittedName>
        <fullName evidence="5">Osmosensitive K+ channel histidine kinase KdpD</fullName>
        <ecNumber evidence="5">2.7.3.-</ecNumber>
    </submittedName>
</protein>
<gene>
    <name evidence="5" type="ORF">ADIS_1286</name>
</gene>
<evidence type="ECO:0000256" key="1">
    <source>
        <dbReference type="ARBA" id="ARBA00022679"/>
    </source>
</evidence>
<accession>R7ZVS6</accession>
<evidence type="ECO:0000313" key="6">
    <source>
        <dbReference type="Proteomes" id="UP000013909"/>
    </source>
</evidence>
<keyword evidence="2 5" id="KW-0418">Kinase</keyword>
<dbReference type="GO" id="GO:0005886">
    <property type="term" value="C:plasma membrane"/>
    <property type="evidence" value="ECO:0007669"/>
    <property type="project" value="TreeGrafter"/>
</dbReference>
<dbReference type="FunFam" id="3.40.50.300:FF:000483">
    <property type="entry name" value="Sensor histidine kinase KdpD"/>
    <property type="match status" value="1"/>
</dbReference>
<keyword evidence="6" id="KW-1185">Reference proteome</keyword>
<dbReference type="GO" id="GO:0034220">
    <property type="term" value="P:monoatomic ion transmembrane transport"/>
    <property type="evidence" value="ECO:0007669"/>
    <property type="project" value="UniProtKB-KW"/>
</dbReference>
<keyword evidence="5" id="KW-0813">Transport</keyword>
<dbReference type="PANTHER" id="PTHR45569:SF1">
    <property type="entry name" value="SENSOR PROTEIN KDPD"/>
    <property type="match status" value="1"/>
</dbReference>
<dbReference type="EMBL" id="AQHR01000041">
    <property type="protein sequence ID" value="EON78089.1"/>
    <property type="molecule type" value="Genomic_DNA"/>
</dbReference>
<dbReference type="EC" id="2.7.3.-" evidence="5"/>
<evidence type="ECO:0000256" key="3">
    <source>
        <dbReference type="ARBA" id="ARBA00023012"/>
    </source>
</evidence>
<dbReference type="OrthoDB" id="9806130at2"/>
<dbReference type="GO" id="GO:0005737">
    <property type="term" value="C:cytoplasm"/>
    <property type="evidence" value="ECO:0007669"/>
    <property type="project" value="UniProtKB-ARBA"/>
</dbReference>
<name>R7ZVS6_9BACT</name>
<dbReference type="InterPro" id="IPR003852">
    <property type="entry name" value="Sig_transdc_His_kinase_KdpD_N"/>
</dbReference>
<evidence type="ECO:0000259" key="4">
    <source>
        <dbReference type="Pfam" id="PF02702"/>
    </source>
</evidence>
<evidence type="ECO:0000313" key="5">
    <source>
        <dbReference type="EMBL" id="EON78089.1"/>
    </source>
</evidence>
<keyword evidence="1 5" id="KW-0808">Transferase</keyword>
<dbReference type="InterPro" id="IPR014729">
    <property type="entry name" value="Rossmann-like_a/b/a_fold"/>
</dbReference>
<organism evidence="5 6">
    <name type="scientific">Lunatimonas lonarensis</name>
    <dbReference type="NCBI Taxonomy" id="1232681"/>
    <lineage>
        <taxon>Bacteria</taxon>
        <taxon>Pseudomonadati</taxon>
        <taxon>Bacteroidota</taxon>
        <taxon>Cytophagia</taxon>
        <taxon>Cytophagales</taxon>
        <taxon>Cyclobacteriaceae</taxon>
    </lineage>
</organism>
<dbReference type="Proteomes" id="UP000013909">
    <property type="component" value="Unassembled WGS sequence"/>
</dbReference>
<feature type="domain" description="Signal transduction histidine kinase osmosensitive K+ channel sensor N-terminal" evidence="4">
    <location>
        <begin position="16"/>
        <end position="224"/>
    </location>
</feature>
<keyword evidence="5" id="KW-0407">Ion channel</keyword>
<dbReference type="STRING" id="1232681.ADIS_1286"/>
<dbReference type="Gene3D" id="3.40.50.300">
    <property type="entry name" value="P-loop containing nucleotide triphosphate hydrolases"/>
    <property type="match status" value="1"/>
</dbReference>
<dbReference type="PATRIC" id="fig|1288963.3.peg.1282"/>
<proteinExistence type="predicted"/>
<keyword evidence="3" id="KW-0902">Two-component regulatory system</keyword>
<dbReference type="AlphaFoldDB" id="R7ZVS6"/>